<evidence type="ECO:0000256" key="3">
    <source>
        <dbReference type="ARBA" id="ARBA00022676"/>
    </source>
</evidence>
<gene>
    <name evidence="10" type="ORF">FGL86_10705</name>
</gene>
<dbReference type="PANTHER" id="PTHR33908:SF3">
    <property type="entry name" value="UNDECAPRENYL PHOSPHATE-ALPHA-4-AMINO-4-DEOXY-L-ARABINOSE ARABINOSYL TRANSFERASE"/>
    <property type="match status" value="1"/>
</dbReference>
<evidence type="ECO:0000256" key="5">
    <source>
        <dbReference type="ARBA" id="ARBA00022692"/>
    </source>
</evidence>
<feature type="transmembrane region" description="Helical" evidence="8">
    <location>
        <begin position="168"/>
        <end position="195"/>
    </location>
</feature>
<feature type="transmembrane region" description="Helical" evidence="8">
    <location>
        <begin position="12"/>
        <end position="31"/>
    </location>
</feature>
<name>A0A5B8SQS7_9GAMM</name>
<evidence type="ECO:0000313" key="11">
    <source>
        <dbReference type="Proteomes" id="UP000321272"/>
    </source>
</evidence>
<keyword evidence="7 8" id="KW-0472">Membrane</keyword>
<evidence type="ECO:0000256" key="2">
    <source>
        <dbReference type="ARBA" id="ARBA00022475"/>
    </source>
</evidence>
<dbReference type="Pfam" id="PF13231">
    <property type="entry name" value="PMT_2"/>
    <property type="match status" value="1"/>
</dbReference>
<accession>A0A5B8SQS7</accession>
<dbReference type="Proteomes" id="UP000321272">
    <property type="component" value="Chromosome"/>
</dbReference>
<evidence type="ECO:0000256" key="8">
    <source>
        <dbReference type="SAM" id="Phobius"/>
    </source>
</evidence>
<comment type="subcellular location">
    <subcellularLocation>
        <location evidence="1">Cell membrane</location>
        <topology evidence="1">Multi-pass membrane protein</topology>
    </subcellularLocation>
</comment>
<keyword evidence="5 8" id="KW-0812">Transmembrane</keyword>
<evidence type="ECO:0000256" key="6">
    <source>
        <dbReference type="ARBA" id="ARBA00022989"/>
    </source>
</evidence>
<feature type="domain" description="Glycosyltransferase RgtA/B/C/D-like" evidence="9">
    <location>
        <begin position="68"/>
        <end position="226"/>
    </location>
</feature>
<evidence type="ECO:0000256" key="7">
    <source>
        <dbReference type="ARBA" id="ARBA00023136"/>
    </source>
</evidence>
<evidence type="ECO:0000256" key="1">
    <source>
        <dbReference type="ARBA" id="ARBA00004651"/>
    </source>
</evidence>
<evidence type="ECO:0000256" key="4">
    <source>
        <dbReference type="ARBA" id="ARBA00022679"/>
    </source>
</evidence>
<feature type="transmembrane region" description="Helical" evidence="8">
    <location>
        <begin position="374"/>
        <end position="391"/>
    </location>
</feature>
<dbReference type="GO" id="GO:0016763">
    <property type="term" value="F:pentosyltransferase activity"/>
    <property type="evidence" value="ECO:0007669"/>
    <property type="project" value="TreeGrafter"/>
</dbReference>
<dbReference type="EMBL" id="CP042382">
    <property type="protein sequence ID" value="QEA39499.1"/>
    <property type="molecule type" value="Genomic_DNA"/>
</dbReference>
<proteinExistence type="predicted"/>
<dbReference type="GO" id="GO:0010041">
    <property type="term" value="P:response to iron(III) ion"/>
    <property type="evidence" value="ECO:0007669"/>
    <property type="project" value="TreeGrafter"/>
</dbReference>
<keyword evidence="4" id="KW-0808">Transferase</keyword>
<feature type="transmembrane region" description="Helical" evidence="8">
    <location>
        <begin position="261"/>
        <end position="279"/>
    </location>
</feature>
<keyword evidence="6 8" id="KW-1133">Transmembrane helix</keyword>
<feature type="transmembrane region" description="Helical" evidence="8">
    <location>
        <begin position="207"/>
        <end position="228"/>
    </location>
</feature>
<reference evidence="10 11" key="1">
    <citation type="submission" date="2019-06" db="EMBL/GenBank/DDBJ databases">
        <title>Genome analyses of bacteria isolated from kimchi.</title>
        <authorList>
            <person name="Lee S."/>
            <person name="Ahn S."/>
            <person name="Roh S."/>
        </authorList>
    </citation>
    <scope>NUCLEOTIDE SEQUENCE [LARGE SCALE GENOMIC DNA]</scope>
    <source>
        <strain evidence="10 11">CBA4606</strain>
    </source>
</reference>
<evidence type="ECO:0000259" key="9">
    <source>
        <dbReference type="Pfam" id="PF13231"/>
    </source>
</evidence>
<keyword evidence="3" id="KW-0328">Glycosyltransferase</keyword>
<feature type="transmembrane region" description="Helical" evidence="8">
    <location>
        <begin position="123"/>
        <end position="156"/>
    </location>
</feature>
<dbReference type="InterPro" id="IPR038731">
    <property type="entry name" value="RgtA/B/C-like"/>
</dbReference>
<dbReference type="AlphaFoldDB" id="A0A5B8SQS7"/>
<feature type="transmembrane region" description="Helical" evidence="8">
    <location>
        <begin position="342"/>
        <end position="362"/>
    </location>
</feature>
<feature type="transmembrane region" description="Helical" evidence="8">
    <location>
        <begin position="403"/>
        <end position="424"/>
    </location>
</feature>
<evidence type="ECO:0000313" key="10">
    <source>
        <dbReference type="EMBL" id="QEA39499.1"/>
    </source>
</evidence>
<protein>
    <recommendedName>
        <fullName evidence="9">Glycosyltransferase RgtA/B/C/D-like domain-containing protein</fullName>
    </recommendedName>
</protein>
<sequence length="523" mass="58357">MGNNKPMKSSVQLLNLLTLFAVYWLISLVALSRPYLPIDETRYVSVAWEMWQQHQFWVPHMNGAPYSDKPPLLFWLIHLGWTLFGVNDAWPKLISPLAALLAQFHLFRIAHRLGGSDYAWRATFVLAAMLLWVAYSGALMFDVLLTACVLGAIAPLVSADSPLSRRQWLIAGVWLGLGLLTKGPTALVSWGVIVLTAPYWRGRVAPVWWKGVGLALALAVLMLLAWALPAAWLGGDAFARQLFWGQTADRLSQAMDHARPWYWYFPLLPVLLFPAWTWPPLWPRHRWRERLERFAGCWALGTLAFFILISAKQIHYLMPLLPALALLAARELPQSDRQPPRLWGFGLGWSLLALAGLVLNVTGSPLLRDGIDPLGALLLLAVALGSLAIRLHSPMAMLRAMALCNALAWVVAIHVMLGPLWSAYDVSAPSQVIKDWQTRSGAVAIADMDYQATFGFAGRLTAPLQEIKSEKVADWSQRHPNGLIVSKVSEAADIPEGAQAFRYRGRWLVLREARNLLKQSTTL</sequence>
<dbReference type="InterPro" id="IPR050297">
    <property type="entry name" value="LipidA_mod_glycosyltrf_83"/>
</dbReference>
<keyword evidence="2" id="KW-1003">Cell membrane</keyword>
<dbReference type="KEGG" id="paur:FGL86_10705"/>
<feature type="transmembrane region" description="Helical" evidence="8">
    <location>
        <begin position="291"/>
        <end position="308"/>
    </location>
</feature>
<dbReference type="PANTHER" id="PTHR33908">
    <property type="entry name" value="MANNOSYLTRANSFERASE YKCB-RELATED"/>
    <property type="match status" value="1"/>
</dbReference>
<dbReference type="GO" id="GO:0005886">
    <property type="term" value="C:plasma membrane"/>
    <property type="evidence" value="ECO:0007669"/>
    <property type="project" value="UniProtKB-SubCell"/>
</dbReference>
<organism evidence="10 11">
    <name type="scientific">Pistricoccus aurantiacus</name>
    <dbReference type="NCBI Taxonomy" id="1883414"/>
    <lineage>
        <taxon>Bacteria</taxon>
        <taxon>Pseudomonadati</taxon>
        <taxon>Pseudomonadota</taxon>
        <taxon>Gammaproteobacteria</taxon>
        <taxon>Oceanospirillales</taxon>
        <taxon>Halomonadaceae</taxon>
        <taxon>Pistricoccus</taxon>
    </lineage>
</organism>
<keyword evidence="11" id="KW-1185">Reference proteome</keyword>
<dbReference type="OrthoDB" id="9775035at2"/>
<dbReference type="GO" id="GO:0009103">
    <property type="term" value="P:lipopolysaccharide biosynthetic process"/>
    <property type="evidence" value="ECO:0007669"/>
    <property type="project" value="TreeGrafter"/>
</dbReference>